<dbReference type="KEGG" id="grl:LPB144_12945"/>
<keyword evidence="1" id="KW-0812">Transmembrane</keyword>
<feature type="transmembrane region" description="Helical" evidence="1">
    <location>
        <begin position="12"/>
        <end position="31"/>
    </location>
</feature>
<evidence type="ECO:0008006" key="4">
    <source>
        <dbReference type="Google" id="ProtNLM"/>
    </source>
</evidence>
<accession>A0A1L3J800</accession>
<gene>
    <name evidence="2" type="ORF">LPB144_12945</name>
</gene>
<name>A0A1L3J800_9FLAO</name>
<reference evidence="2 3" key="1">
    <citation type="submission" date="2016-11" db="EMBL/GenBank/DDBJ databases">
        <title>Gramella sp. LPB0144 isolated from marine environment.</title>
        <authorList>
            <person name="Kim E."/>
            <person name="Yi H."/>
        </authorList>
    </citation>
    <scope>NUCLEOTIDE SEQUENCE [LARGE SCALE GENOMIC DNA]</scope>
    <source>
        <strain evidence="2 3">LPB0144</strain>
    </source>
</reference>
<dbReference type="Pfam" id="PF13715">
    <property type="entry name" value="CarbopepD_reg_2"/>
    <property type="match status" value="1"/>
</dbReference>
<evidence type="ECO:0000313" key="2">
    <source>
        <dbReference type="EMBL" id="APG61255.1"/>
    </source>
</evidence>
<proteinExistence type="predicted"/>
<dbReference type="AlphaFoldDB" id="A0A1L3J800"/>
<keyword evidence="1" id="KW-0472">Membrane</keyword>
<protein>
    <recommendedName>
        <fullName evidence="4">TonB-dependent receptor</fullName>
    </recommendedName>
</protein>
<dbReference type="Proteomes" id="UP000182510">
    <property type="component" value="Chromosome"/>
</dbReference>
<keyword evidence="1" id="KW-1133">Transmembrane helix</keyword>
<dbReference type="STRING" id="1913577.LPB144_12945"/>
<dbReference type="OrthoDB" id="1427655at2"/>
<evidence type="ECO:0000313" key="3">
    <source>
        <dbReference type="Proteomes" id="UP000182510"/>
    </source>
</evidence>
<evidence type="ECO:0000256" key="1">
    <source>
        <dbReference type="SAM" id="Phobius"/>
    </source>
</evidence>
<sequence>MYKKNILRYKKILQRLSIIAFMLFSGFNIYAQESVLLKGKIEAHASDLDKIHVINLNLEKGSVTDKSGNFQIVASESDSLYISSIQFENRTLVVTSEMINDQRIQISLQEDINELAEVMIDDIKLSGYLANDIAKISVSDLETKYKLETNLHSIIRKDREQNPYEKPNMNGGIRLDKLAGTVINKLNNPSDKPKQYSSRELANKSIQLVGQQFFRKELDLRENEICNFVYFCTEDAPRFEELVINSNAFVLIEYFQSRIGEFRERRGAILNAARQIPG</sequence>
<dbReference type="EMBL" id="CP018153">
    <property type="protein sequence ID" value="APG61255.1"/>
    <property type="molecule type" value="Genomic_DNA"/>
</dbReference>
<keyword evidence="3" id="KW-1185">Reference proteome</keyword>
<organism evidence="2 3">
    <name type="scientific">Christiangramia salexigens</name>
    <dbReference type="NCBI Taxonomy" id="1913577"/>
    <lineage>
        <taxon>Bacteria</taxon>
        <taxon>Pseudomonadati</taxon>
        <taxon>Bacteroidota</taxon>
        <taxon>Flavobacteriia</taxon>
        <taxon>Flavobacteriales</taxon>
        <taxon>Flavobacteriaceae</taxon>
        <taxon>Christiangramia</taxon>
    </lineage>
</organism>